<protein>
    <recommendedName>
        <fullName evidence="3">Lipoprotein</fullName>
    </recommendedName>
</protein>
<dbReference type="Proteomes" id="UP000551327">
    <property type="component" value="Unassembled WGS sequence"/>
</dbReference>
<gene>
    <name evidence="1" type="ORF">H7F53_05965</name>
</gene>
<proteinExistence type="predicted"/>
<comment type="caution">
    <text evidence="1">The sequence shown here is derived from an EMBL/GenBank/DDBJ whole genome shotgun (WGS) entry which is preliminary data.</text>
</comment>
<evidence type="ECO:0000313" key="2">
    <source>
        <dbReference type="Proteomes" id="UP000551327"/>
    </source>
</evidence>
<dbReference type="RefSeq" id="WP_185678556.1">
    <property type="nucleotide sequence ID" value="NZ_JACLAX010000004.1"/>
</dbReference>
<sequence>MRRGAVLGGLALLAVPLVLAGCVERIAESRVRSALVGAGLSEPTSACMARRMVDRLTIAQLRKLQALQGPKRSLADYVAAVRRVGDPAVIEVTASSAALCATGFG</sequence>
<accession>A0A7X1FX99</accession>
<name>A0A7X1FX99_9SPHN</name>
<dbReference type="EMBL" id="JACLAX010000004">
    <property type="protein sequence ID" value="MBC2668680.1"/>
    <property type="molecule type" value="Genomic_DNA"/>
</dbReference>
<keyword evidence="2" id="KW-1185">Reference proteome</keyword>
<dbReference type="AlphaFoldDB" id="A0A7X1FX99"/>
<evidence type="ECO:0008006" key="3">
    <source>
        <dbReference type="Google" id="ProtNLM"/>
    </source>
</evidence>
<reference evidence="1 2" key="1">
    <citation type="submission" date="2020-08" db="EMBL/GenBank/DDBJ databases">
        <title>The genome sequence of type strain Novosphingobium piscinae KCTC 42194.</title>
        <authorList>
            <person name="Liu Y."/>
        </authorList>
    </citation>
    <scope>NUCLEOTIDE SEQUENCE [LARGE SCALE GENOMIC DNA]</scope>
    <source>
        <strain evidence="1 2">KCTC 42194</strain>
    </source>
</reference>
<evidence type="ECO:0000313" key="1">
    <source>
        <dbReference type="EMBL" id="MBC2668680.1"/>
    </source>
</evidence>
<organism evidence="1 2">
    <name type="scientific">Novosphingobium piscinae</name>
    <dbReference type="NCBI Taxonomy" id="1507448"/>
    <lineage>
        <taxon>Bacteria</taxon>
        <taxon>Pseudomonadati</taxon>
        <taxon>Pseudomonadota</taxon>
        <taxon>Alphaproteobacteria</taxon>
        <taxon>Sphingomonadales</taxon>
        <taxon>Sphingomonadaceae</taxon>
        <taxon>Novosphingobium</taxon>
    </lineage>
</organism>
<dbReference type="PROSITE" id="PS51257">
    <property type="entry name" value="PROKAR_LIPOPROTEIN"/>
    <property type="match status" value="1"/>
</dbReference>